<keyword evidence="1" id="KW-0812">Transmembrane</keyword>
<evidence type="ECO:0000313" key="2">
    <source>
        <dbReference type="EMBL" id="MEN3930695.1"/>
    </source>
</evidence>
<evidence type="ECO:0000256" key="1">
    <source>
        <dbReference type="SAM" id="Phobius"/>
    </source>
</evidence>
<keyword evidence="3" id="KW-1185">Reference proteome</keyword>
<dbReference type="Proteomes" id="UP001418637">
    <property type="component" value="Unassembled WGS sequence"/>
</dbReference>
<sequence length="69" mass="7786">MKAFLIIFGIIICIATFLFFTWFSAMGCMSTTAAPCRGNDFFREEAIYAFYIPFAIGLLITLAGIMKKR</sequence>
<reference evidence="2 3" key="1">
    <citation type="submission" date="2024-04" db="EMBL/GenBank/DDBJ databases">
        <title>A novel species isolated from cricket.</title>
        <authorList>
            <person name="Wang H.-C."/>
        </authorList>
    </citation>
    <scope>NUCLEOTIDE SEQUENCE [LARGE SCALE GENOMIC DNA]</scope>
    <source>
        <strain evidence="2 3">WL0021</strain>
    </source>
</reference>
<gene>
    <name evidence="2" type="ORF">WJT86_06405</name>
</gene>
<dbReference type="RefSeq" id="WP_346336696.1">
    <property type="nucleotide sequence ID" value="NZ_JBBYXI010000002.1"/>
</dbReference>
<dbReference type="EMBL" id="JBBYXI010000002">
    <property type="protein sequence ID" value="MEN3930695.1"/>
    <property type="molecule type" value="Genomic_DNA"/>
</dbReference>
<accession>A0ABV0BMD0</accession>
<organism evidence="2 3">
    <name type="scientific">Hohaiivirga grylli</name>
    <dbReference type="NCBI Taxonomy" id="3133970"/>
    <lineage>
        <taxon>Bacteria</taxon>
        <taxon>Pseudomonadati</taxon>
        <taxon>Pseudomonadota</taxon>
        <taxon>Alphaproteobacteria</taxon>
        <taxon>Hyphomicrobiales</taxon>
        <taxon>Methylobacteriaceae</taxon>
        <taxon>Hohaiivirga</taxon>
    </lineage>
</organism>
<comment type="caution">
    <text evidence="2">The sequence shown here is derived from an EMBL/GenBank/DDBJ whole genome shotgun (WGS) entry which is preliminary data.</text>
</comment>
<keyword evidence="1" id="KW-0472">Membrane</keyword>
<feature type="transmembrane region" description="Helical" evidence="1">
    <location>
        <begin position="48"/>
        <end position="66"/>
    </location>
</feature>
<keyword evidence="1" id="KW-1133">Transmembrane helix</keyword>
<evidence type="ECO:0000313" key="3">
    <source>
        <dbReference type="Proteomes" id="UP001418637"/>
    </source>
</evidence>
<dbReference type="PROSITE" id="PS51257">
    <property type="entry name" value="PROKAR_LIPOPROTEIN"/>
    <property type="match status" value="1"/>
</dbReference>
<name>A0ABV0BMD0_9HYPH</name>
<proteinExistence type="predicted"/>
<protein>
    <submittedName>
        <fullName evidence="2">Uncharacterized protein</fullName>
    </submittedName>
</protein>